<evidence type="ECO:0000256" key="7">
    <source>
        <dbReference type="ARBA" id="ARBA00024703"/>
    </source>
</evidence>
<dbReference type="InterPro" id="IPR016563">
    <property type="entry name" value="Npl4"/>
</dbReference>
<keyword evidence="11" id="KW-1185">Reference proteome</keyword>
<dbReference type="GO" id="GO:0015031">
    <property type="term" value="P:protein transport"/>
    <property type="evidence" value="ECO:0007669"/>
    <property type="project" value="UniProtKB-KW"/>
</dbReference>
<dbReference type="PANTHER" id="PTHR12710">
    <property type="entry name" value="NUCLEAR PROTEIN LOCALIZATION 4"/>
    <property type="match status" value="1"/>
</dbReference>
<comment type="function">
    <text evidence="7">Involved in the import of nuclear-targeted proteins into the nucleus and the export of poly(A) RNA out of the nucleus. Has a role in the endoplasmic reticulum-associated degradation (ERAD) pathway.</text>
</comment>
<name>A0AA39V4I4_9LECA</name>
<comment type="subcellular location">
    <subcellularLocation>
        <location evidence="2">Cytoplasm</location>
        <location evidence="2">Perinuclear region</location>
    </subcellularLocation>
    <subcellularLocation>
        <location evidence="1">Nucleus membrane</location>
        <topology evidence="1">Peripheral membrane protein</topology>
        <orientation evidence="1">Cytoplasmic side</orientation>
    </subcellularLocation>
</comment>
<dbReference type="PANTHER" id="PTHR12710:SF0">
    <property type="entry name" value="NUCLEAR PROTEIN LOCALIZATION PROTEIN 4 HOMOLOG"/>
    <property type="match status" value="1"/>
</dbReference>
<comment type="caution">
    <text evidence="10">The sequence shown here is derived from an EMBL/GenBank/DDBJ whole genome shotgun (WGS) entry which is preliminary data.</text>
</comment>
<evidence type="ECO:0000256" key="8">
    <source>
        <dbReference type="SAM" id="MobiDB-lite"/>
    </source>
</evidence>
<feature type="compositionally biased region" description="Polar residues" evidence="8">
    <location>
        <begin position="132"/>
        <end position="148"/>
    </location>
</feature>
<evidence type="ECO:0000256" key="6">
    <source>
        <dbReference type="ARBA" id="ARBA00023010"/>
    </source>
</evidence>
<dbReference type="GO" id="GO:0048471">
    <property type="term" value="C:perinuclear region of cytoplasm"/>
    <property type="evidence" value="ECO:0007669"/>
    <property type="project" value="UniProtKB-SubCell"/>
</dbReference>
<dbReference type="Pfam" id="PF05021">
    <property type="entry name" value="NPL4"/>
    <property type="match status" value="1"/>
</dbReference>
<proteinExistence type="inferred from homology"/>
<dbReference type="GO" id="GO:0031625">
    <property type="term" value="F:ubiquitin protein ligase binding"/>
    <property type="evidence" value="ECO:0007669"/>
    <property type="project" value="TreeGrafter"/>
</dbReference>
<dbReference type="InterPro" id="IPR007717">
    <property type="entry name" value="NPL4_C"/>
</dbReference>
<gene>
    <name evidence="10" type="ORF">JMJ35_001761</name>
</gene>
<dbReference type="Proteomes" id="UP001166286">
    <property type="component" value="Unassembled WGS sequence"/>
</dbReference>
<dbReference type="AlphaFoldDB" id="A0AA39V4I4"/>
<keyword evidence="5" id="KW-0813">Transport</keyword>
<evidence type="ECO:0000256" key="5">
    <source>
        <dbReference type="ARBA" id="ARBA00022816"/>
    </source>
</evidence>
<keyword evidence="5" id="KW-0509">mRNA transport</keyword>
<dbReference type="GO" id="GO:0043130">
    <property type="term" value="F:ubiquitin binding"/>
    <property type="evidence" value="ECO:0007669"/>
    <property type="project" value="TreeGrafter"/>
</dbReference>
<accession>A0AA39V4I4</accession>
<dbReference type="PIRSF" id="PIRSF010052">
    <property type="entry name" value="Polyub_prc_Npl4"/>
    <property type="match status" value="1"/>
</dbReference>
<protein>
    <recommendedName>
        <fullName evidence="4">Nuclear protein localization protein 4</fullName>
    </recommendedName>
</protein>
<feature type="domain" description="MPN" evidence="9">
    <location>
        <begin position="269"/>
        <end position="406"/>
    </location>
</feature>
<dbReference type="Pfam" id="PF05020">
    <property type="entry name" value="zf-NPL4"/>
    <property type="match status" value="1"/>
</dbReference>
<evidence type="ECO:0000313" key="10">
    <source>
        <dbReference type="EMBL" id="KAK0515727.1"/>
    </source>
</evidence>
<evidence type="ECO:0000256" key="2">
    <source>
        <dbReference type="ARBA" id="ARBA00004556"/>
    </source>
</evidence>
<evidence type="ECO:0000256" key="1">
    <source>
        <dbReference type="ARBA" id="ARBA00004335"/>
    </source>
</evidence>
<dbReference type="GO" id="GO:0051028">
    <property type="term" value="P:mRNA transport"/>
    <property type="evidence" value="ECO:0007669"/>
    <property type="project" value="UniProtKB-KW"/>
</dbReference>
<keyword evidence="6" id="KW-0653">Protein transport</keyword>
<evidence type="ECO:0000256" key="4">
    <source>
        <dbReference type="ARBA" id="ARBA00019709"/>
    </source>
</evidence>
<feature type="region of interest" description="Disordered" evidence="8">
    <location>
        <begin position="609"/>
        <end position="648"/>
    </location>
</feature>
<feature type="compositionally biased region" description="Low complexity" evidence="8">
    <location>
        <begin position="619"/>
        <end position="636"/>
    </location>
</feature>
<dbReference type="PROSITE" id="PS50249">
    <property type="entry name" value="MPN"/>
    <property type="match status" value="1"/>
</dbReference>
<evidence type="ECO:0000313" key="11">
    <source>
        <dbReference type="Proteomes" id="UP001166286"/>
    </source>
</evidence>
<dbReference type="GO" id="GO:0031965">
    <property type="term" value="C:nuclear membrane"/>
    <property type="evidence" value="ECO:0007669"/>
    <property type="project" value="UniProtKB-SubCell"/>
</dbReference>
<dbReference type="CDD" id="cd08061">
    <property type="entry name" value="MPN_NPL4"/>
    <property type="match status" value="1"/>
</dbReference>
<evidence type="ECO:0000259" key="9">
    <source>
        <dbReference type="PROSITE" id="PS50249"/>
    </source>
</evidence>
<dbReference type="Gene3D" id="3.10.20.90">
    <property type="entry name" value="Phosphatidylinositol 3-kinase Catalytic Subunit, Chain A, domain 1"/>
    <property type="match status" value="1"/>
</dbReference>
<organism evidence="10 11">
    <name type="scientific">Cladonia borealis</name>
    <dbReference type="NCBI Taxonomy" id="184061"/>
    <lineage>
        <taxon>Eukaryota</taxon>
        <taxon>Fungi</taxon>
        <taxon>Dikarya</taxon>
        <taxon>Ascomycota</taxon>
        <taxon>Pezizomycotina</taxon>
        <taxon>Lecanoromycetes</taxon>
        <taxon>OSLEUM clade</taxon>
        <taxon>Lecanoromycetidae</taxon>
        <taxon>Lecanorales</taxon>
        <taxon>Lecanorineae</taxon>
        <taxon>Cladoniaceae</taxon>
        <taxon>Cladonia</taxon>
    </lineage>
</organism>
<feature type="region of interest" description="Disordered" evidence="8">
    <location>
        <begin position="93"/>
        <end position="168"/>
    </location>
</feature>
<comment type="similarity">
    <text evidence="3">Belongs to the NPL4 family.</text>
</comment>
<feature type="compositionally biased region" description="Basic and acidic residues" evidence="8">
    <location>
        <begin position="149"/>
        <end position="168"/>
    </location>
</feature>
<dbReference type="InterPro" id="IPR007716">
    <property type="entry name" value="NPL4_Zn-bd_put"/>
</dbReference>
<dbReference type="InterPro" id="IPR037518">
    <property type="entry name" value="MPN"/>
</dbReference>
<sequence length="648" mass="71819">MPPSKSILLRFESKNGQFRLTVDPSEDFTSLLSPILDNLPKDVNSKSIVLSNKPHSGEDRLLSSLRGVAIKKVGLSHGDKLFIKYSDQPPLNGHTTVSIPTTSQPHNSANRLNGQPVLPIQDLPLAPPPQTSPTTTIKNPWEVVQQSELDNRLDKQDGKIPRRRDEKMCRHGPKGMCDYCMPLEPYAPQYLEEKKIKHLSFHSYLRKINSATNKPELKSSYMPPLSEPYYRVKPDCPSGHPPWPDGICTKCQPSAITLQAQPFRMVDHVEFASPSLINSLLDFWRASGSQRVGFLYGHYEEYTEVPLGIKAVVEAIYEPPQVDEVDGCTLHEWDNEKDVEEVARLCGLQKVGVIFTDLTDAGAGDGTVVCKRHIDSYYLSSLEICFAARLQAQNPKPTKWSDTGRFGSNFVTCILSGDEDGGIAITAYQVSNSAVEMVRADIIEPSADPSVMIVRSEDEDDGSTSRTRYIPEVFYRRINEYGASVQENAKPSFPVEYLLVTLTHGFPTESSPIFKSSRFAIENREAIGQSQEWKAVASQLGVSGSNIDRHQGIQSISDFHLLCFIHSMGILSKEEEAILCKVACTHDLADGFHLLEQPGWATLLAILQESGERPPKRPSPSSLHPSSGRGSSSDSEQLAKRFKGASLT</sequence>
<evidence type="ECO:0000256" key="3">
    <source>
        <dbReference type="ARBA" id="ARBA00011025"/>
    </source>
</evidence>
<dbReference type="Gene3D" id="3.40.140.10">
    <property type="entry name" value="Cytidine Deaminase, domain 2"/>
    <property type="match status" value="1"/>
</dbReference>
<dbReference type="InterPro" id="IPR029071">
    <property type="entry name" value="Ubiquitin-like_domsf"/>
</dbReference>
<dbReference type="GO" id="GO:0006511">
    <property type="term" value="P:ubiquitin-dependent protein catabolic process"/>
    <property type="evidence" value="ECO:0007669"/>
    <property type="project" value="InterPro"/>
</dbReference>
<reference evidence="10" key="1">
    <citation type="submission" date="2023-03" db="EMBL/GenBank/DDBJ databases">
        <title>Complete genome of Cladonia borealis.</title>
        <authorList>
            <person name="Park H."/>
        </authorList>
    </citation>
    <scope>NUCLEOTIDE SEQUENCE</scope>
    <source>
        <strain evidence="10">ANT050790</strain>
    </source>
</reference>
<dbReference type="EMBL" id="JAFEKC020000003">
    <property type="protein sequence ID" value="KAK0515727.1"/>
    <property type="molecule type" value="Genomic_DNA"/>
</dbReference>
<dbReference type="SUPFAM" id="SSF54236">
    <property type="entry name" value="Ubiquitin-like"/>
    <property type="match status" value="1"/>
</dbReference>
<keyword evidence="6" id="KW-0811">Translocation</keyword>
<feature type="compositionally biased region" description="Polar residues" evidence="8">
    <location>
        <begin position="93"/>
        <end position="113"/>
    </location>
</feature>